<evidence type="ECO:0000313" key="1">
    <source>
        <dbReference type="EMBL" id="MEE1936630.1"/>
    </source>
</evidence>
<organism evidence="1 2">
    <name type="scientific">Pseudomonas ulcerans</name>
    <dbReference type="NCBI Taxonomy" id="3115852"/>
    <lineage>
        <taxon>Bacteria</taxon>
        <taxon>Pseudomonadati</taxon>
        <taxon>Pseudomonadota</taxon>
        <taxon>Gammaproteobacteria</taxon>
        <taxon>Pseudomonadales</taxon>
        <taxon>Pseudomonadaceae</taxon>
        <taxon>Pseudomonas</taxon>
    </lineage>
</organism>
<dbReference type="Proteomes" id="UP001335100">
    <property type="component" value="Unassembled WGS sequence"/>
</dbReference>
<evidence type="ECO:0000313" key="2">
    <source>
        <dbReference type="Proteomes" id="UP001335100"/>
    </source>
</evidence>
<proteinExistence type="predicted"/>
<accession>A0ABU7HYH9</accession>
<dbReference type="Pfam" id="PF14281">
    <property type="entry name" value="PDDEXK_4"/>
    <property type="match status" value="1"/>
</dbReference>
<comment type="caution">
    <text evidence="1">The sequence shown here is derived from an EMBL/GenBank/DDBJ whole genome shotgun (WGS) entry which is preliminary data.</text>
</comment>
<gene>
    <name evidence="1" type="ORF">V0R50_25690</name>
</gene>
<dbReference type="EMBL" id="JAZDQJ010000041">
    <property type="protein sequence ID" value="MEE1936630.1"/>
    <property type="molecule type" value="Genomic_DNA"/>
</dbReference>
<protein>
    <submittedName>
        <fullName evidence="1">PD-(D/E)XK nuclease family protein</fullName>
    </submittedName>
</protein>
<name>A0ABU7HYH9_9PSED</name>
<reference evidence="1 2" key="1">
    <citation type="submission" date="2024-01" db="EMBL/GenBank/DDBJ databases">
        <title>Unpublished Manusciprt.</title>
        <authorList>
            <person name="Duman M."/>
            <person name="Valdes E.G."/>
            <person name="Ajmi N."/>
            <person name="Altun S."/>
            <person name="Saticioglu I.B."/>
        </authorList>
    </citation>
    <scope>NUCLEOTIDE SEQUENCE [LARGE SCALE GENOMIC DNA]</scope>
    <source>
        <strain evidence="1 2">148P</strain>
    </source>
</reference>
<dbReference type="InterPro" id="IPR029470">
    <property type="entry name" value="PDDEXK_4"/>
</dbReference>
<dbReference type="RefSeq" id="WP_330077300.1">
    <property type="nucleotide sequence ID" value="NZ_JAZDQJ010000041.1"/>
</dbReference>
<keyword evidence="2" id="KW-1185">Reference proteome</keyword>
<sequence length="435" mass="49072">MIDTPDSTLENLITDPRLAKLCDIQRTGDELLDVIRLSENQHSDILAWMFDPREGHGQGEEILKDLLVQASVLANSGESGLDGRSSTSRFFKTWTPSKIRTTGFGSAFTARELGMKASDRVDLFVIDSQNKFILAVENKAGLSHTEEQLERYRNHLNEVVANNPRLKEYAQVYIALDRESAGDFAEAAPASSYWLHMGYGWLKASAQRALRHVERGNAAARMVVAYANRQTDWEDPENAVCMRLCAELHHTYPETITQLIDTNLGRIEKDWLSSRTDDPALLFALQNKSAIALLRATKGMASVKSELMHKLGIRSEHISSKRTRLYLFPSSCEAFLGDDWPVYLTLKYAESSTSKYDLTLMWNAELANDDFEAEHLRRLLSSFNPQFEKHGASRARRVKIASDSSFTESLSAIKKIIEDIGDARNRIPFIRNQPA</sequence>